<dbReference type="InterPro" id="IPR051570">
    <property type="entry name" value="TBC1_cilium_biogenesis"/>
</dbReference>
<feature type="compositionally biased region" description="Low complexity" evidence="4">
    <location>
        <begin position="1289"/>
        <end position="1321"/>
    </location>
</feature>
<feature type="region of interest" description="Disordered" evidence="4">
    <location>
        <begin position="554"/>
        <end position="575"/>
    </location>
</feature>
<reference evidence="5 6" key="1">
    <citation type="journal article" date="2021" name="MBio">
        <title>A New Model Trypanosomatid, Novymonas esmeraldas: Genomic Perception of Its 'Candidatus Pandoraea novymonadis' Endosymbiont.</title>
        <authorList>
            <person name="Zakharova A."/>
            <person name="Saura A."/>
            <person name="Butenko A."/>
            <person name="Podesvova L."/>
            <person name="Warmusova S."/>
            <person name="Kostygov A.Y."/>
            <person name="Nenarokova A."/>
            <person name="Lukes J."/>
            <person name="Opperdoes F.R."/>
            <person name="Yurchenko V."/>
        </authorList>
    </citation>
    <scope>NUCLEOTIDE SEQUENCE [LARGE SCALE GENOMIC DNA]</scope>
    <source>
        <strain evidence="5 6">E262AT.01</strain>
    </source>
</reference>
<dbReference type="PANTHER" id="PTHR19853:SF1">
    <property type="entry name" value="TBC1 DOMAIN FAMILY MEMBER 31"/>
    <property type="match status" value="1"/>
</dbReference>
<organism evidence="5 6">
    <name type="scientific">Novymonas esmeraldas</name>
    <dbReference type="NCBI Taxonomy" id="1808958"/>
    <lineage>
        <taxon>Eukaryota</taxon>
        <taxon>Discoba</taxon>
        <taxon>Euglenozoa</taxon>
        <taxon>Kinetoplastea</taxon>
        <taxon>Metakinetoplastina</taxon>
        <taxon>Trypanosomatida</taxon>
        <taxon>Trypanosomatidae</taxon>
        <taxon>Novymonas</taxon>
    </lineage>
</organism>
<dbReference type="EMBL" id="JAECZO010000006">
    <property type="protein sequence ID" value="KAK7200558.1"/>
    <property type="molecule type" value="Genomic_DNA"/>
</dbReference>
<dbReference type="PANTHER" id="PTHR19853">
    <property type="entry name" value="WD REPEAT CONTAINING PROTEIN 3 WDR3"/>
    <property type="match status" value="1"/>
</dbReference>
<feature type="region of interest" description="Disordered" evidence="4">
    <location>
        <begin position="429"/>
        <end position="463"/>
    </location>
</feature>
<keyword evidence="3" id="KW-0175">Coiled coil</keyword>
<feature type="compositionally biased region" description="Polar residues" evidence="4">
    <location>
        <begin position="1096"/>
        <end position="1106"/>
    </location>
</feature>
<feature type="region of interest" description="Disordered" evidence="4">
    <location>
        <begin position="1070"/>
        <end position="1108"/>
    </location>
</feature>
<feature type="region of interest" description="Disordered" evidence="4">
    <location>
        <begin position="1409"/>
        <end position="1436"/>
    </location>
</feature>
<dbReference type="Gene3D" id="2.130.10.10">
    <property type="entry name" value="YVTN repeat-like/Quinoprotein amine dehydrogenase"/>
    <property type="match status" value="1"/>
</dbReference>
<sequence>MSVDISSATVVTSLWPVEDAAAIPVHSSGEFLSLRLLPHTDNAVASVAFHPVDETCFVLGTQSGRAYGVSLQENKLFLLADLSERGALRCATFCPGYLTRPIVVFASSDNRLVFLDWQRGTVLQDVAAAAHERPITQLVTGATTEPLFSAVSADAVSCWEPVEDDRVTHSTAASAAGTGDRGASSVPTPHYGCSGSAVPTQTLERVSATSPTVAAGKVAHRFLDVHVLRPTLLFTVETNGVLSLWSRSPAGADDAVADTATGGAAAQQGRLRLQRSAAAPSVLRLRCSTRCGALIALGADAATTDDQGDQVEPVVAFVVADTVEGAGVVRLPSRTGSAAPRERVVTVTQVRALHSDCIACLLNTGMVHVVLPSTFHLVFSIHPPALGGPGPRLGPRSRWSFTPSGPTFGAMWREHVLVLLHLPTARRSDGGVTAPGEGAATAQPESVAGAGRSSGRRRVSATDSLRHGDGAAAGVVMAHSFLRPAPLPARHAAAAAAGAASGSAAAVTAPVSSTAAGVEAALAALSARRPLVTVPRRGFPELWADVNEVDVRTRRSEDAAASSSPPPPPQQQPLPTVTAAFCDSLSAESCRYNVGRLHSHLLQHGVYPHPYRPAIWRFLAGLPRAAKTASQFAALARRPVHLAVSQLMAPFPLSPSPTRTAVEVALSCLCWASPVFTLAAYLPVLVYPLTLLFHDDVQSVVELVLAFFQNWGRDFFTCHPHGPAALLVAMERQLRRLDEPLCQHLDAVGAGAAVWGWELQQTFLTDVLTGAEWLQVMDHVMTAAPLWLFAFHVTLVRTRLRPALLSALSLEEVRGVFRGAPTAPAPAHSGDHSLQRLIEDCYRLQRSWADECTDVTHDLAYLQSLQTLSAAFVYPSHISHDPVVLAEKLRELSHLQRSRDEEKRAADRLETLRRAAEAASAKEAAFVQQQRARVAAKYEASAASWQVHVAVERGRQEREAEERQLRWDALQERTRNAEELELLGAEVNMVESQLRHDLVDRHMEQLKWRLAAHLTDEELARLQTEADAQVERAVRRIEEGARQHAEDMARCDDAPPLCVTAAAAEPVDAVGATSEAHTDGPRRPTASRVEEEEANETGTTSSSVQSPDLVVHAVSPSSALSLVGPAQNTHDRRHAAATSHAPPHRAEATDRDSPMPSSREVPVRTAAAPSHQLTSDDTTNTPGAVRHRGSPSGTASREGCDAAPGERGERGGSSRHGSSSRSSTHRAPPPPLPRHAYGSAATEWGWPALTQQRFLELRDRVLSRVDAYSRATAAEDPLRRYRPAYHGDTTTTATTTTTAMTTATASSATGTTTASCTTSSAEPMQRRRLFDNYDPNRRHVEAERMLRRYAHPPRGPETPSSYSARTTTSTSAAASVSPDSTSATATVSHTSPTSYTSYAYDYTTTTATRTTDTGTSQRSSATESTGYSPHGTGGHAYRAAERLVALRRSRAHS</sequence>
<proteinExistence type="predicted"/>
<keyword evidence="1" id="KW-0853">WD repeat</keyword>
<dbReference type="InterPro" id="IPR036322">
    <property type="entry name" value="WD40_repeat_dom_sf"/>
</dbReference>
<feature type="compositionally biased region" description="Basic and acidic residues" evidence="4">
    <location>
        <begin position="1144"/>
        <end position="1153"/>
    </location>
</feature>
<evidence type="ECO:0000313" key="6">
    <source>
        <dbReference type="Proteomes" id="UP001430356"/>
    </source>
</evidence>
<comment type="caution">
    <text evidence="5">The sequence shown here is derived from an EMBL/GenBank/DDBJ whole genome shotgun (WGS) entry which is preliminary data.</text>
</comment>
<feature type="coiled-coil region" evidence="3">
    <location>
        <begin position="885"/>
        <end position="922"/>
    </location>
</feature>
<feature type="region of interest" description="Disordered" evidence="4">
    <location>
        <begin position="169"/>
        <end position="193"/>
    </location>
</feature>
<feature type="region of interest" description="Disordered" evidence="4">
    <location>
        <begin position="1283"/>
        <end position="1396"/>
    </location>
</feature>
<dbReference type="SUPFAM" id="SSF50978">
    <property type="entry name" value="WD40 repeat-like"/>
    <property type="match status" value="1"/>
</dbReference>
<evidence type="ECO:0008006" key="7">
    <source>
        <dbReference type="Google" id="ProtNLM"/>
    </source>
</evidence>
<protein>
    <recommendedName>
        <fullName evidence="7">Rab-GAP TBC domain-containing protein</fullName>
    </recommendedName>
</protein>
<keyword evidence="6" id="KW-1185">Reference proteome</keyword>
<evidence type="ECO:0000313" key="5">
    <source>
        <dbReference type="EMBL" id="KAK7200558.1"/>
    </source>
</evidence>
<feature type="compositionally biased region" description="Basic and acidic residues" evidence="4">
    <location>
        <begin position="1324"/>
        <end position="1346"/>
    </location>
</feature>
<dbReference type="GO" id="GO:0036064">
    <property type="term" value="C:ciliary basal body"/>
    <property type="evidence" value="ECO:0007669"/>
    <property type="project" value="TreeGrafter"/>
</dbReference>
<feature type="compositionally biased region" description="Low complexity" evidence="4">
    <location>
        <begin position="1215"/>
        <end position="1226"/>
    </location>
</feature>
<feature type="compositionally biased region" description="Low complexity" evidence="4">
    <location>
        <begin position="1358"/>
        <end position="1396"/>
    </location>
</feature>
<dbReference type="Proteomes" id="UP001430356">
    <property type="component" value="Unassembled WGS sequence"/>
</dbReference>
<dbReference type="GO" id="GO:0060271">
    <property type="term" value="P:cilium assembly"/>
    <property type="evidence" value="ECO:0007669"/>
    <property type="project" value="TreeGrafter"/>
</dbReference>
<keyword evidence="2" id="KW-0677">Repeat</keyword>
<evidence type="ECO:0000256" key="1">
    <source>
        <dbReference type="ARBA" id="ARBA00022574"/>
    </source>
</evidence>
<evidence type="ECO:0000256" key="2">
    <source>
        <dbReference type="ARBA" id="ARBA00022737"/>
    </source>
</evidence>
<evidence type="ECO:0000256" key="4">
    <source>
        <dbReference type="SAM" id="MobiDB-lite"/>
    </source>
</evidence>
<dbReference type="InterPro" id="IPR015943">
    <property type="entry name" value="WD40/YVTN_repeat-like_dom_sf"/>
</dbReference>
<accession>A0AAW0F2B4</accession>
<gene>
    <name evidence="5" type="ORF">NESM_000111500</name>
</gene>
<feature type="compositionally biased region" description="Basic and acidic residues" evidence="4">
    <location>
        <begin position="1198"/>
        <end position="1212"/>
    </location>
</feature>
<feature type="region of interest" description="Disordered" evidence="4">
    <location>
        <begin position="1121"/>
        <end position="1238"/>
    </location>
</feature>
<evidence type="ECO:0000256" key="3">
    <source>
        <dbReference type="SAM" id="Coils"/>
    </source>
</evidence>
<feature type="compositionally biased region" description="Low complexity" evidence="4">
    <location>
        <begin position="1409"/>
        <end position="1420"/>
    </location>
</feature>
<feature type="compositionally biased region" description="Polar residues" evidence="4">
    <location>
        <begin position="1171"/>
        <end position="1182"/>
    </location>
</feature>
<name>A0AAW0F2B4_9TRYP</name>
<feature type="compositionally biased region" description="Low complexity" evidence="4">
    <location>
        <begin position="169"/>
        <end position="185"/>
    </location>
</feature>